<comment type="caution">
    <text evidence="2">The sequence shown here is derived from an EMBL/GenBank/DDBJ whole genome shotgun (WGS) entry which is preliminary data.</text>
</comment>
<evidence type="ECO:0008006" key="4">
    <source>
        <dbReference type="Google" id="ProtNLM"/>
    </source>
</evidence>
<evidence type="ECO:0000313" key="2">
    <source>
        <dbReference type="EMBL" id="CAH1412621.1"/>
    </source>
</evidence>
<protein>
    <recommendedName>
        <fullName evidence="4">Replication factor A C-terminal domain-containing protein</fullName>
    </recommendedName>
</protein>
<dbReference type="AlphaFoldDB" id="A0AAU9LGS1"/>
<keyword evidence="3" id="KW-1185">Reference proteome</keyword>
<gene>
    <name evidence="2" type="ORF">LVIROSA_LOCUS627</name>
</gene>
<dbReference type="InterPro" id="IPR012340">
    <property type="entry name" value="NA-bd_OB-fold"/>
</dbReference>
<dbReference type="Proteomes" id="UP001157418">
    <property type="component" value="Unassembled WGS sequence"/>
</dbReference>
<feature type="region of interest" description="Disordered" evidence="1">
    <location>
        <begin position="161"/>
        <end position="185"/>
    </location>
</feature>
<accession>A0AAU9LGS1</accession>
<evidence type="ECO:0000256" key="1">
    <source>
        <dbReference type="SAM" id="MobiDB-lite"/>
    </source>
</evidence>
<sequence>MNRLISENGQQISSSEIKMIASKQDTEHDDFLKNNLFSNIDDVFEPLEEKTVVIVGTVKGIRQNIRWYYLTCSNCKKSAKQKESSTDKPANSDSFMIGSSDIGSQETKVVKDSFSHTGDNLTPCARDNSTATSPTKLISTPTELKRNLATCIDLDEMENLSTSKSARLSPPDEQPMPLLVPKKEK</sequence>
<name>A0AAU9LGS1_9ASTR</name>
<dbReference type="EMBL" id="CAKMRJ010000001">
    <property type="protein sequence ID" value="CAH1412621.1"/>
    <property type="molecule type" value="Genomic_DNA"/>
</dbReference>
<dbReference type="Gene3D" id="2.40.50.140">
    <property type="entry name" value="Nucleic acid-binding proteins"/>
    <property type="match status" value="1"/>
</dbReference>
<proteinExistence type="predicted"/>
<feature type="region of interest" description="Disordered" evidence="1">
    <location>
        <begin position="80"/>
        <end position="101"/>
    </location>
</feature>
<evidence type="ECO:0000313" key="3">
    <source>
        <dbReference type="Proteomes" id="UP001157418"/>
    </source>
</evidence>
<reference evidence="2 3" key="1">
    <citation type="submission" date="2022-01" db="EMBL/GenBank/DDBJ databases">
        <authorList>
            <person name="Xiong W."/>
            <person name="Schranz E."/>
        </authorList>
    </citation>
    <scope>NUCLEOTIDE SEQUENCE [LARGE SCALE GENOMIC DNA]</scope>
</reference>
<organism evidence="2 3">
    <name type="scientific">Lactuca virosa</name>
    <dbReference type="NCBI Taxonomy" id="75947"/>
    <lineage>
        <taxon>Eukaryota</taxon>
        <taxon>Viridiplantae</taxon>
        <taxon>Streptophyta</taxon>
        <taxon>Embryophyta</taxon>
        <taxon>Tracheophyta</taxon>
        <taxon>Spermatophyta</taxon>
        <taxon>Magnoliopsida</taxon>
        <taxon>eudicotyledons</taxon>
        <taxon>Gunneridae</taxon>
        <taxon>Pentapetalae</taxon>
        <taxon>asterids</taxon>
        <taxon>campanulids</taxon>
        <taxon>Asterales</taxon>
        <taxon>Asteraceae</taxon>
        <taxon>Cichorioideae</taxon>
        <taxon>Cichorieae</taxon>
        <taxon>Lactucinae</taxon>
        <taxon>Lactuca</taxon>
    </lineage>
</organism>